<accession>A0A0K2U8U5</accession>
<feature type="non-terminal residue" evidence="1">
    <location>
        <position position="60"/>
    </location>
</feature>
<organism evidence="1">
    <name type="scientific">Lepeophtheirus salmonis</name>
    <name type="common">Salmon louse</name>
    <name type="synonym">Caligus salmonis</name>
    <dbReference type="NCBI Taxonomy" id="72036"/>
    <lineage>
        <taxon>Eukaryota</taxon>
        <taxon>Metazoa</taxon>
        <taxon>Ecdysozoa</taxon>
        <taxon>Arthropoda</taxon>
        <taxon>Crustacea</taxon>
        <taxon>Multicrustacea</taxon>
        <taxon>Hexanauplia</taxon>
        <taxon>Copepoda</taxon>
        <taxon>Siphonostomatoida</taxon>
        <taxon>Caligidae</taxon>
        <taxon>Lepeophtheirus</taxon>
    </lineage>
</organism>
<dbReference type="EMBL" id="HACA01017302">
    <property type="protein sequence ID" value="CDW34663.1"/>
    <property type="molecule type" value="Transcribed_RNA"/>
</dbReference>
<name>A0A0K2U8U5_LEPSM</name>
<dbReference type="AlphaFoldDB" id="A0A0K2U8U5"/>
<evidence type="ECO:0000313" key="1">
    <source>
        <dbReference type="EMBL" id="CDW34663.1"/>
    </source>
</evidence>
<protein>
    <submittedName>
        <fullName evidence="1">Uncharacterized protein</fullName>
    </submittedName>
</protein>
<reference evidence="1" key="1">
    <citation type="submission" date="2014-05" db="EMBL/GenBank/DDBJ databases">
        <authorList>
            <person name="Chronopoulou M."/>
        </authorList>
    </citation>
    <scope>NUCLEOTIDE SEQUENCE</scope>
    <source>
        <tissue evidence="1">Whole organism</tissue>
    </source>
</reference>
<proteinExistence type="predicted"/>
<sequence length="60" mass="6785">MDRNNNTANCGINTLLIDNTFFNSRQKQRLTWGCAQSSLLNRGSTLYLFGGNVARCHVDY</sequence>